<evidence type="ECO:0000256" key="2">
    <source>
        <dbReference type="ARBA" id="ARBA00022448"/>
    </source>
</evidence>
<dbReference type="AlphaFoldDB" id="A0A7Y5ZYF0"/>
<evidence type="ECO:0000256" key="5">
    <source>
        <dbReference type="ARBA" id="ARBA00022989"/>
    </source>
</evidence>
<dbReference type="PANTHER" id="PTHR43386">
    <property type="entry name" value="OLIGOPEPTIDE TRANSPORT SYSTEM PERMEASE PROTEIN APPC"/>
    <property type="match status" value="1"/>
</dbReference>
<evidence type="ECO:0000256" key="6">
    <source>
        <dbReference type="ARBA" id="ARBA00023136"/>
    </source>
</evidence>
<evidence type="ECO:0000256" key="1">
    <source>
        <dbReference type="ARBA" id="ARBA00004651"/>
    </source>
</evidence>
<keyword evidence="6 7" id="KW-0472">Membrane</keyword>
<evidence type="ECO:0000256" key="3">
    <source>
        <dbReference type="ARBA" id="ARBA00022475"/>
    </source>
</evidence>
<evidence type="ECO:0000313" key="9">
    <source>
        <dbReference type="EMBL" id="NUU16409.1"/>
    </source>
</evidence>
<comment type="caution">
    <text evidence="9">The sequence shown here is derived from an EMBL/GenBank/DDBJ whole genome shotgun (WGS) entry which is preliminary data.</text>
</comment>
<feature type="transmembrane region" description="Helical" evidence="7">
    <location>
        <begin position="254"/>
        <end position="276"/>
    </location>
</feature>
<evidence type="ECO:0000256" key="7">
    <source>
        <dbReference type="RuleBase" id="RU363032"/>
    </source>
</evidence>
<feature type="transmembrane region" description="Helical" evidence="7">
    <location>
        <begin position="91"/>
        <end position="115"/>
    </location>
</feature>
<keyword evidence="3" id="KW-1003">Cell membrane</keyword>
<dbReference type="Proteomes" id="UP000565724">
    <property type="component" value="Unassembled WGS sequence"/>
</dbReference>
<feature type="transmembrane region" description="Helical" evidence="7">
    <location>
        <begin position="152"/>
        <end position="170"/>
    </location>
</feature>
<organism evidence="9 10">
    <name type="scientific">Cellulomonas humilata</name>
    <dbReference type="NCBI Taxonomy" id="144055"/>
    <lineage>
        <taxon>Bacteria</taxon>
        <taxon>Bacillati</taxon>
        <taxon>Actinomycetota</taxon>
        <taxon>Actinomycetes</taxon>
        <taxon>Micrococcales</taxon>
        <taxon>Cellulomonadaceae</taxon>
        <taxon>Cellulomonas</taxon>
    </lineage>
</organism>
<feature type="transmembrane region" description="Helical" evidence="7">
    <location>
        <begin position="28"/>
        <end position="50"/>
    </location>
</feature>
<feature type="transmembrane region" description="Helical" evidence="7">
    <location>
        <begin position="208"/>
        <end position="234"/>
    </location>
</feature>
<dbReference type="GO" id="GO:0005886">
    <property type="term" value="C:plasma membrane"/>
    <property type="evidence" value="ECO:0007669"/>
    <property type="project" value="UniProtKB-SubCell"/>
</dbReference>
<reference evidence="9 10" key="1">
    <citation type="submission" date="2020-05" db="EMBL/GenBank/DDBJ databases">
        <title>Genome Sequencing of Type Strains.</title>
        <authorList>
            <person name="Lemaire J.F."/>
            <person name="Inderbitzin P."/>
            <person name="Gregorio O.A."/>
            <person name="Collins S.B."/>
            <person name="Wespe N."/>
            <person name="Knight-Connoni V."/>
        </authorList>
    </citation>
    <scope>NUCLEOTIDE SEQUENCE [LARGE SCALE GENOMIC DNA]</scope>
    <source>
        <strain evidence="9 10">ATCC 25174</strain>
    </source>
</reference>
<keyword evidence="2 7" id="KW-0813">Transport</keyword>
<keyword evidence="10" id="KW-1185">Reference proteome</keyword>
<comment type="similarity">
    <text evidence="7">Belongs to the binding-protein-dependent transport system permease family.</text>
</comment>
<dbReference type="InterPro" id="IPR050366">
    <property type="entry name" value="BP-dependent_transpt_permease"/>
</dbReference>
<keyword evidence="4 7" id="KW-0812">Transmembrane</keyword>
<keyword evidence="5 7" id="KW-1133">Transmembrane helix</keyword>
<dbReference type="PANTHER" id="PTHR43386:SF25">
    <property type="entry name" value="PEPTIDE ABC TRANSPORTER PERMEASE PROTEIN"/>
    <property type="match status" value="1"/>
</dbReference>
<evidence type="ECO:0000313" key="10">
    <source>
        <dbReference type="Proteomes" id="UP000565724"/>
    </source>
</evidence>
<gene>
    <name evidence="9" type="ORF">HP550_04000</name>
</gene>
<dbReference type="InterPro" id="IPR035906">
    <property type="entry name" value="MetI-like_sf"/>
</dbReference>
<dbReference type="GO" id="GO:0055085">
    <property type="term" value="P:transmembrane transport"/>
    <property type="evidence" value="ECO:0007669"/>
    <property type="project" value="InterPro"/>
</dbReference>
<dbReference type="RefSeq" id="WP_175346310.1">
    <property type="nucleotide sequence ID" value="NZ_JABMCI010000048.1"/>
</dbReference>
<comment type="subcellular location">
    <subcellularLocation>
        <location evidence="1 7">Cell membrane</location>
        <topology evidence="1 7">Multi-pass membrane protein</topology>
    </subcellularLocation>
</comment>
<dbReference type="EMBL" id="JABMCI010000048">
    <property type="protein sequence ID" value="NUU16409.1"/>
    <property type="molecule type" value="Genomic_DNA"/>
</dbReference>
<evidence type="ECO:0000256" key="4">
    <source>
        <dbReference type="ARBA" id="ARBA00022692"/>
    </source>
</evidence>
<dbReference type="PROSITE" id="PS50928">
    <property type="entry name" value="ABC_TM1"/>
    <property type="match status" value="1"/>
</dbReference>
<feature type="domain" description="ABC transmembrane type-1" evidence="8">
    <location>
        <begin position="88"/>
        <end position="277"/>
    </location>
</feature>
<protein>
    <submittedName>
        <fullName evidence="9">ABC transporter permease</fullName>
    </submittedName>
</protein>
<dbReference type="InterPro" id="IPR000515">
    <property type="entry name" value="MetI-like"/>
</dbReference>
<name>A0A7Y5ZYF0_9CELL</name>
<proteinExistence type="inferred from homology"/>
<dbReference type="Gene3D" id="1.10.3720.10">
    <property type="entry name" value="MetI-like"/>
    <property type="match status" value="1"/>
</dbReference>
<sequence>MTAEIAGLLAASDAAHDTRRARRTIGPAGIAGAVALAVVVLVTAAAPWLVGDPLEQDFLAILQPPSPTHLFGTDELGRDILTRVVHGGRSALVITVVPGLVASVAGLALAVLGALLGGAVDAIGGRLADVQLAVPTIVLAIVILSFVGNSFVPLVVVLVLGSWVLTFRVIRGHARAVVRQPYIEAARVAGAGRGAIAWRHLLPSVLPLFFVAFTLSASAILLLESSLGFLGLGIQPPQPDWGAMVAAGQARLSTAWWLAIFPGLALILTIVALQLLGDGLAERFGTGRAGTKGAPR</sequence>
<accession>A0A7Y5ZYF0</accession>
<evidence type="ECO:0000259" key="8">
    <source>
        <dbReference type="PROSITE" id="PS50928"/>
    </source>
</evidence>
<feature type="transmembrane region" description="Helical" evidence="7">
    <location>
        <begin position="127"/>
        <end position="146"/>
    </location>
</feature>
<dbReference type="Pfam" id="PF00528">
    <property type="entry name" value="BPD_transp_1"/>
    <property type="match status" value="1"/>
</dbReference>
<dbReference type="CDD" id="cd06261">
    <property type="entry name" value="TM_PBP2"/>
    <property type="match status" value="1"/>
</dbReference>
<dbReference type="SUPFAM" id="SSF161098">
    <property type="entry name" value="MetI-like"/>
    <property type="match status" value="1"/>
</dbReference>